<sequence length="209" mass="21508">MMHALSAAGDTALLAPVSLALLIYLAALRRWEEARAFAVSLALGLAATLAAKLLFKACGGTISAFDISSPSGHASFSAVVYGSLAAMVAARRPAWLALTLACAAALLVAGIGVSRAALDVHSWPEVVLGWLIGAAAVTVFVALRRRSDRPALSPVPMAIGLAAAIFIVDGRHISAEHQIGRIARKLSASLDICTASHVSAALPRGDARR</sequence>
<keyword evidence="1" id="KW-0472">Membrane</keyword>
<evidence type="ECO:0000256" key="1">
    <source>
        <dbReference type="SAM" id="Phobius"/>
    </source>
</evidence>
<dbReference type="InterPro" id="IPR000326">
    <property type="entry name" value="PAP2/HPO"/>
</dbReference>
<name>A0A849I8M8_9HYPH</name>
<dbReference type="SUPFAM" id="SSF48317">
    <property type="entry name" value="Acid phosphatase/Vanadium-dependent haloperoxidase"/>
    <property type="match status" value="1"/>
</dbReference>
<organism evidence="3 4">
    <name type="scientific">Enterovirga aerilata</name>
    <dbReference type="NCBI Taxonomy" id="2730920"/>
    <lineage>
        <taxon>Bacteria</taxon>
        <taxon>Pseudomonadati</taxon>
        <taxon>Pseudomonadota</taxon>
        <taxon>Alphaproteobacteria</taxon>
        <taxon>Hyphomicrobiales</taxon>
        <taxon>Methylobacteriaceae</taxon>
        <taxon>Enterovirga</taxon>
    </lineage>
</organism>
<accession>A0A849I8M8</accession>
<gene>
    <name evidence="3" type="ORF">HJG44_14880</name>
</gene>
<dbReference type="EMBL" id="JABEPP010000004">
    <property type="protein sequence ID" value="NNM73671.1"/>
    <property type="molecule type" value="Genomic_DNA"/>
</dbReference>
<keyword evidence="1" id="KW-1133">Transmembrane helix</keyword>
<feature type="domain" description="Phosphatidic acid phosphatase type 2/haloperoxidase" evidence="2">
    <location>
        <begin position="8"/>
        <end position="141"/>
    </location>
</feature>
<keyword evidence="1" id="KW-0812">Transmembrane</keyword>
<comment type="caution">
    <text evidence="3">The sequence shown here is derived from an EMBL/GenBank/DDBJ whole genome shotgun (WGS) entry which is preliminary data.</text>
</comment>
<proteinExistence type="predicted"/>
<dbReference type="Gene3D" id="1.20.144.10">
    <property type="entry name" value="Phosphatidic acid phosphatase type 2/haloperoxidase"/>
    <property type="match status" value="1"/>
</dbReference>
<feature type="transmembrane region" description="Helical" evidence="1">
    <location>
        <begin position="126"/>
        <end position="143"/>
    </location>
</feature>
<evidence type="ECO:0000313" key="4">
    <source>
        <dbReference type="Proteomes" id="UP000564885"/>
    </source>
</evidence>
<dbReference type="Pfam" id="PF01569">
    <property type="entry name" value="PAP2"/>
    <property type="match status" value="1"/>
</dbReference>
<protein>
    <submittedName>
        <fullName evidence="3">Phosphatase PAP2 family protein</fullName>
    </submittedName>
</protein>
<dbReference type="Proteomes" id="UP000564885">
    <property type="component" value="Unassembled WGS sequence"/>
</dbReference>
<dbReference type="AlphaFoldDB" id="A0A849I8M8"/>
<reference evidence="3 4" key="1">
    <citation type="submission" date="2020-04" db="EMBL/GenBank/DDBJ databases">
        <title>Enterovirga sp. isolate from soil.</title>
        <authorList>
            <person name="Chea S."/>
            <person name="Kim D.-U."/>
        </authorList>
    </citation>
    <scope>NUCLEOTIDE SEQUENCE [LARGE SCALE GENOMIC DNA]</scope>
    <source>
        <strain evidence="3 4">DB1703</strain>
    </source>
</reference>
<feature type="transmembrane region" description="Helical" evidence="1">
    <location>
        <begin position="36"/>
        <end position="55"/>
    </location>
</feature>
<dbReference type="SMART" id="SM00014">
    <property type="entry name" value="acidPPc"/>
    <property type="match status" value="1"/>
</dbReference>
<keyword evidence="4" id="KW-1185">Reference proteome</keyword>
<dbReference type="RefSeq" id="WP_171219169.1">
    <property type="nucleotide sequence ID" value="NZ_JABEPP010000004.1"/>
</dbReference>
<evidence type="ECO:0000259" key="2">
    <source>
        <dbReference type="SMART" id="SM00014"/>
    </source>
</evidence>
<feature type="transmembrane region" description="Helical" evidence="1">
    <location>
        <begin position="94"/>
        <end position="114"/>
    </location>
</feature>
<evidence type="ECO:0000313" key="3">
    <source>
        <dbReference type="EMBL" id="NNM73671.1"/>
    </source>
</evidence>
<dbReference type="InterPro" id="IPR036938">
    <property type="entry name" value="PAP2/HPO_sf"/>
</dbReference>